<evidence type="ECO:0000256" key="1">
    <source>
        <dbReference type="SAM" id="Coils"/>
    </source>
</evidence>
<evidence type="ECO:0000313" key="3">
    <source>
        <dbReference type="Proteomes" id="UP000176634"/>
    </source>
</evidence>
<name>A0A1F6PAI7_9BACT</name>
<dbReference type="AlphaFoldDB" id="A0A1F6PAI7"/>
<feature type="coiled-coil region" evidence="1">
    <location>
        <begin position="5"/>
        <end position="32"/>
    </location>
</feature>
<keyword evidence="1" id="KW-0175">Coiled coil</keyword>
<gene>
    <name evidence="2" type="ORF">A2563_01130</name>
</gene>
<comment type="caution">
    <text evidence="2">The sequence shown here is derived from an EMBL/GenBank/DDBJ whole genome shotgun (WGS) entry which is preliminary data.</text>
</comment>
<protein>
    <submittedName>
        <fullName evidence="2">Uncharacterized protein</fullName>
    </submittedName>
</protein>
<accession>A0A1F6PAI7</accession>
<reference evidence="2 3" key="1">
    <citation type="journal article" date="2016" name="Nat. Commun.">
        <title>Thousands of microbial genomes shed light on interconnected biogeochemical processes in an aquifer system.</title>
        <authorList>
            <person name="Anantharaman K."/>
            <person name="Brown C.T."/>
            <person name="Hug L.A."/>
            <person name="Sharon I."/>
            <person name="Castelle C.J."/>
            <person name="Probst A.J."/>
            <person name="Thomas B.C."/>
            <person name="Singh A."/>
            <person name="Wilkins M.J."/>
            <person name="Karaoz U."/>
            <person name="Brodie E.L."/>
            <person name="Williams K.H."/>
            <person name="Hubbard S.S."/>
            <person name="Banfield J.F."/>
        </authorList>
    </citation>
    <scope>NUCLEOTIDE SEQUENCE [LARGE SCALE GENOMIC DNA]</scope>
</reference>
<evidence type="ECO:0000313" key="2">
    <source>
        <dbReference type="EMBL" id="OGH93191.1"/>
    </source>
</evidence>
<sequence>MPEGIETKEFELQAFRDEIKKLAERNETLFDVKNFNELGEEEARAWNIYKHLFNEAYESLDQCQSLEDIKKNSGEFTQCLIKLEELWQFVADLKRSMAKVEGAEEKDKSKLEFLAWLSSLLTLKANLFSLIHDQEFLEESDLVKIKASMQIKKDSLLL</sequence>
<dbReference type="Proteomes" id="UP000176634">
    <property type="component" value="Unassembled WGS sequence"/>
</dbReference>
<dbReference type="STRING" id="1798705.A2563_01130"/>
<dbReference type="EMBL" id="MFRA01000001">
    <property type="protein sequence ID" value="OGH93191.1"/>
    <property type="molecule type" value="Genomic_DNA"/>
</dbReference>
<organism evidence="2 3">
    <name type="scientific">Candidatus Magasanikbacteria bacterium RIFOXYD1_FULL_40_23</name>
    <dbReference type="NCBI Taxonomy" id="1798705"/>
    <lineage>
        <taxon>Bacteria</taxon>
        <taxon>Candidatus Magasanikiibacteriota</taxon>
    </lineage>
</organism>
<proteinExistence type="predicted"/>